<proteinExistence type="predicted"/>
<comment type="caution">
    <text evidence="1">The sequence shown here is derived from an EMBL/GenBank/DDBJ whole genome shotgun (WGS) entry which is preliminary data.</text>
</comment>
<evidence type="ECO:0000313" key="1">
    <source>
        <dbReference type="EMBL" id="EGG48754.1"/>
    </source>
</evidence>
<dbReference type="STRING" id="996637.SGM_0921"/>
<keyword evidence="2" id="KW-1185">Reference proteome</keyword>
<gene>
    <name evidence="1" type="ORF">SGM_0921</name>
</gene>
<dbReference type="AlphaFoldDB" id="F3NCQ7"/>
<reference evidence="1 2" key="1">
    <citation type="journal article" date="2011" name="J. Bacteriol.">
        <title>Draft genome sequence of the marine bacterium Streptomyces griseoaurantiacus M045, which produces novel manumycin-type antibiotics with a pABA core component.</title>
        <authorList>
            <person name="Li F."/>
            <person name="Jiang P."/>
            <person name="Zheng H."/>
            <person name="Wang S."/>
            <person name="Zhao G."/>
            <person name="Qin S."/>
            <person name="Liu Z."/>
        </authorList>
    </citation>
    <scope>NUCLEOTIDE SEQUENCE [LARGE SCALE GENOMIC DNA]</scope>
    <source>
        <strain evidence="1 2">M045</strain>
    </source>
</reference>
<dbReference type="EMBL" id="AEYX01000017">
    <property type="protein sequence ID" value="EGG48754.1"/>
    <property type="molecule type" value="Genomic_DNA"/>
</dbReference>
<evidence type="ECO:0000313" key="2">
    <source>
        <dbReference type="Proteomes" id="UP000003022"/>
    </source>
</evidence>
<protein>
    <submittedName>
        <fullName evidence="1">Uncharacterized protein</fullName>
    </submittedName>
</protein>
<accession>F3NCQ7</accession>
<sequence>MPRLGRQVRAVYPAVKVVMRRVPGIFSPNGLNFVDHGLVVRPIGLPFKG</sequence>
<name>F3NCQ7_9ACTN</name>
<dbReference type="Proteomes" id="UP000003022">
    <property type="component" value="Unassembled WGS sequence"/>
</dbReference>
<organism evidence="1 2">
    <name type="scientific">Streptomyces griseoaurantiacus M045</name>
    <dbReference type="NCBI Taxonomy" id="996637"/>
    <lineage>
        <taxon>Bacteria</taxon>
        <taxon>Bacillati</taxon>
        <taxon>Actinomycetota</taxon>
        <taxon>Actinomycetes</taxon>
        <taxon>Kitasatosporales</taxon>
        <taxon>Streptomycetaceae</taxon>
        <taxon>Streptomyces</taxon>
        <taxon>Streptomyces aurantiacus group</taxon>
    </lineage>
</organism>